<dbReference type="EMBL" id="PITP01000547">
    <property type="protein sequence ID" value="PKD78518.1"/>
    <property type="molecule type" value="Genomic_DNA"/>
</dbReference>
<dbReference type="InterPro" id="IPR001460">
    <property type="entry name" value="PCN-bd_Tpept"/>
</dbReference>
<feature type="non-terminal residue" evidence="2">
    <location>
        <position position="118"/>
    </location>
</feature>
<gene>
    <name evidence="2" type="ORF">CWS33_29880</name>
</gene>
<accession>A0AAP8LAF3</accession>
<dbReference type="Proteomes" id="UP000233549">
    <property type="component" value="Unassembled WGS sequence"/>
</dbReference>
<evidence type="ECO:0000313" key="2">
    <source>
        <dbReference type="EMBL" id="PKD78518.1"/>
    </source>
</evidence>
<dbReference type="InterPro" id="IPR050515">
    <property type="entry name" value="Beta-lactam/transpept"/>
</dbReference>
<protein>
    <submittedName>
        <fullName evidence="2">Penicillin-binding protein 2</fullName>
    </submittedName>
</protein>
<reference evidence="2 3" key="1">
    <citation type="submission" date="2017-12" db="EMBL/GenBank/DDBJ databases">
        <title>Rapid rising of carbapenem-resistant Enterobacteriaceae(CRE) and emergence of colistin resistance genemcr-1 in CRE in the hospital of Henan, China.</title>
        <authorList>
            <person name="Sun Q."/>
            <person name="Zhang R."/>
            <person name="Li Y."/>
            <person name="Shen Y."/>
            <person name="Zhang Y."/>
            <person name="Yang J."/>
            <person name="Shu L."/>
            <person name="Zhou H."/>
            <person name="Wang Y."/>
            <person name="Wang B."/>
            <person name="Shen Z."/>
        </authorList>
    </citation>
    <scope>NUCLEOTIDE SEQUENCE [LARGE SCALE GENOMIC DNA]</scope>
    <source>
        <strain evidence="2 3">3512</strain>
    </source>
</reference>
<dbReference type="GO" id="GO:0005886">
    <property type="term" value="C:plasma membrane"/>
    <property type="evidence" value="ECO:0007669"/>
    <property type="project" value="TreeGrafter"/>
</dbReference>
<dbReference type="PANTHER" id="PTHR30627:SF2">
    <property type="entry name" value="PEPTIDOGLYCAN D,D-TRANSPEPTIDASE MRDA"/>
    <property type="match status" value="1"/>
</dbReference>
<name>A0AAP8LAF3_ECOLX</name>
<comment type="caution">
    <text evidence="2">The sequence shown here is derived from an EMBL/GenBank/DDBJ whole genome shotgun (WGS) entry which is preliminary data.</text>
</comment>
<dbReference type="AlphaFoldDB" id="A0AAP8LAF3"/>
<proteinExistence type="predicted"/>
<evidence type="ECO:0000313" key="3">
    <source>
        <dbReference type="Proteomes" id="UP000233549"/>
    </source>
</evidence>
<sequence length="118" mass="13102">MHKAIVVSSDTYFYSLGPEIGVNALHDFTKQFGFGQIAGIDLEGEKRGVLPSTDWKRSAYKDKERQRWYAGETISVAVGQGYNAFTLLQLAQGTSTLANDGLYRRPHLVHAVRDPRSG</sequence>
<dbReference type="GO" id="GO:0071555">
    <property type="term" value="P:cell wall organization"/>
    <property type="evidence" value="ECO:0007669"/>
    <property type="project" value="TreeGrafter"/>
</dbReference>
<dbReference type="GO" id="GO:0071972">
    <property type="term" value="F:peptidoglycan L,D-transpeptidase activity"/>
    <property type="evidence" value="ECO:0007669"/>
    <property type="project" value="TreeGrafter"/>
</dbReference>
<dbReference type="GO" id="GO:0008658">
    <property type="term" value="F:penicillin binding"/>
    <property type="evidence" value="ECO:0007669"/>
    <property type="project" value="InterPro"/>
</dbReference>
<dbReference type="SUPFAM" id="SSF56601">
    <property type="entry name" value="beta-lactamase/transpeptidase-like"/>
    <property type="match status" value="1"/>
</dbReference>
<dbReference type="PANTHER" id="PTHR30627">
    <property type="entry name" value="PEPTIDOGLYCAN D,D-TRANSPEPTIDASE"/>
    <property type="match status" value="1"/>
</dbReference>
<feature type="non-terminal residue" evidence="2">
    <location>
        <position position="1"/>
    </location>
</feature>
<dbReference type="InterPro" id="IPR012338">
    <property type="entry name" value="Beta-lactam/transpept-like"/>
</dbReference>
<organism evidence="2 3">
    <name type="scientific">Escherichia coli</name>
    <dbReference type="NCBI Taxonomy" id="562"/>
    <lineage>
        <taxon>Bacteria</taxon>
        <taxon>Pseudomonadati</taxon>
        <taxon>Pseudomonadota</taxon>
        <taxon>Gammaproteobacteria</taxon>
        <taxon>Enterobacterales</taxon>
        <taxon>Enterobacteriaceae</taxon>
        <taxon>Escherichia</taxon>
    </lineage>
</organism>
<feature type="domain" description="Penicillin-binding protein transpeptidase" evidence="1">
    <location>
        <begin position="1"/>
        <end position="114"/>
    </location>
</feature>
<dbReference type="Gene3D" id="3.40.710.10">
    <property type="entry name" value="DD-peptidase/beta-lactamase superfamily"/>
    <property type="match status" value="1"/>
</dbReference>
<dbReference type="Pfam" id="PF00905">
    <property type="entry name" value="Transpeptidase"/>
    <property type="match status" value="1"/>
</dbReference>
<evidence type="ECO:0000259" key="1">
    <source>
        <dbReference type="Pfam" id="PF00905"/>
    </source>
</evidence>